<keyword evidence="6 8" id="KW-0472">Membrane</keyword>
<comment type="similarity">
    <text evidence="7 8">Belongs to the SFT2 family.</text>
</comment>
<evidence type="ECO:0000256" key="5">
    <source>
        <dbReference type="ARBA" id="ARBA00022989"/>
    </source>
</evidence>
<keyword evidence="2 8" id="KW-0813">Transport</keyword>
<dbReference type="VEuPathDB" id="PlasmoDB:PKA1H_120011400"/>
<feature type="transmembrane region" description="Helical" evidence="8">
    <location>
        <begin position="150"/>
        <end position="171"/>
    </location>
</feature>
<dbReference type="GO" id="GO:0015031">
    <property type="term" value="P:protein transport"/>
    <property type="evidence" value="ECO:0007669"/>
    <property type="project" value="UniProtKB-KW"/>
</dbReference>
<evidence type="ECO:0000256" key="7">
    <source>
        <dbReference type="ARBA" id="ARBA00025800"/>
    </source>
</evidence>
<comment type="caution">
    <text evidence="9">The sequence shown here is derived from an EMBL/GenBank/DDBJ whole genome shotgun (WGS) entry which is preliminary data.</text>
</comment>
<dbReference type="Proteomes" id="UP000195012">
    <property type="component" value="Unassembled WGS sequence"/>
</dbReference>
<evidence type="ECO:0000256" key="1">
    <source>
        <dbReference type="ARBA" id="ARBA00004141"/>
    </source>
</evidence>
<comment type="subcellular location">
    <subcellularLocation>
        <location evidence="1 8">Membrane</location>
        <topology evidence="1 8">Multi-pass membrane protein</topology>
    </subcellularLocation>
</comment>
<dbReference type="Pfam" id="PF04178">
    <property type="entry name" value="Got1"/>
    <property type="match status" value="1"/>
</dbReference>
<feature type="transmembrane region" description="Helical" evidence="8">
    <location>
        <begin position="206"/>
        <end position="229"/>
    </location>
</feature>
<dbReference type="EMBL" id="NETL01000025">
    <property type="protein sequence ID" value="OTN65448.1"/>
    <property type="molecule type" value="Genomic_DNA"/>
</dbReference>
<evidence type="ECO:0000256" key="6">
    <source>
        <dbReference type="ARBA" id="ARBA00023136"/>
    </source>
</evidence>
<evidence type="ECO:0000313" key="10">
    <source>
        <dbReference type="Proteomes" id="UP000195012"/>
    </source>
</evidence>
<dbReference type="AlphaFoldDB" id="A0A1Y3DQH1"/>
<comment type="function">
    <text evidence="8">May be involved in fusion of retrograde transport vesicles derived from an endocytic compartment with the Golgi complex.</text>
</comment>
<accession>A0A1Y3DQH1</accession>
<dbReference type="eggNOG" id="KOG2887">
    <property type="taxonomic scope" value="Eukaryota"/>
</dbReference>
<dbReference type="OrthoDB" id="660759at2759"/>
<dbReference type="InterPro" id="IPR007305">
    <property type="entry name" value="Vesicle_transpt_Got1/SFT2"/>
</dbReference>
<keyword evidence="4 8" id="KW-0653">Protein transport</keyword>
<keyword evidence="3 8" id="KW-0812">Transmembrane</keyword>
<dbReference type="SUPFAM" id="SSF103473">
    <property type="entry name" value="MFS general substrate transporter"/>
    <property type="match status" value="1"/>
</dbReference>
<reference evidence="9 10" key="1">
    <citation type="submission" date="2017-05" db="EMBL/GenBank/DDBJ databases">
        <title>PacBio assembly of a Plasmodium knowlesi genome sequence with Hi-C correction and manual annotation of the SICAvar gene family.</title>
        <authorList>
            <person name="Lapp S.A."/>
            <person name="Geraldo J.A."/>
            <person name="Chien J.-T."/>
            <person name="Ay F."/>
            <person name="Pakala S.B."/>
            <person name="Batugedara G."/>
            <person name="Humphrey J.C."/>
            <person name="Debarry J.D."/>
            <person name="Le Roch K.G."/>
            <person name="Galinski M.R."/>
            <person name="Kissinger J.C."/>
        </authorList>
    </citation>
    <scope>NUCLEOTIDE SEQUENCE [LARGE SCALE GENOMIC DNA]</scope>
    <source>
        <strain evidence="10">Malayan Strain Pk1 (A+)</strain>
    </source>
</reference>
<dbReference type="PANTHER" id="PTHR23137">
    <property type="entry name" value="VESICLE TRANSPORT PROTEIN-RELATED"/>
    <property type="match status" value="1"/>
</dbReference>
<gene>
    <name evidence="9" type="ORF">PKNOH_S110077500</name>
</gene>
<dbReference type="GO" id="GO:0016020">
    <property type="term" value="C:membrane"/>
    <property type="evidence" value="ECO:0007669"/>
    <property type="project" value="UniProtKB-SubCell"/>
</dbReference>
<dbReference type="GO" id="GO:0012505">
    <property type="term" value="C:endomembrane system"/>
    <property type="evidence" value="ECO:0007669"/>
    <property type="project" value="UniProtKB-ARBA"/>
</dbReference>
<dbReference type="InterPro" id="IPR011691">
    <property type="entry name" value="Vesicle_transpt_SFT2"/>
</dbReference>
<organism evidence="9 10">
    <name type="scientific">Plasmodium knowlesi</name>
    <dbReference type="NCBI Taxonomy" id="5850"/>
    <lineage>
        <taxon>Eukaryota</taxon>
        <taxon>Sar</taxon>
        <taxon>Alveolata</taxon>
        <taxon>Apicomplexa</taxon>
        <taxon>Aconoidasida</taxon>
        <taxon>Haemosporida</taxon>
        <taxon>Plasmodiidae</taxon>
        <taxon>Plasmodium</taxon>
        <taxon>Plasmodium (Plasmodium)</taxon>
    </lineage>
</organism>
<evidence type="ECO:0000313" key="9">
    <source>
        <dbReference type="EMBL" id="OTN65448.1"/>
    </source>
</evidence>
<proteinExistence type="inferred from homology"/>
<evidence type="ECO:0000256" key="8">
    <source>
        <dbReference type="RuleBase" id="RU363111"/>
    </source>
</evidence>
<name>A0A1Y3DQH1_PLAKN</name>
<dbReference type="PANTHER" id="PTHR23137:SF36">
    <property type="entry name" value="VESICLE TRANSPORT PROTEIN SFT2C"/>
    <property type="match status" value="1"/>
</dbReference>
<dbReference type="VEuPathDB" id="PlasmoDB:PKNH_1207000"/>
<sequence>MMGGENNLDHLSFFENNEFQNINREFLRGSIESTTNEEEKGLIQKAISISKKGAENIQKGIKKTLEKTNLNNAPSIVSNSTTAETGSMFSNFPLFNNQTRENETNTFFAFTSALSYKNFPLFCLFFGVSIMFLILSFFTLPMIVITPRQFGFFFTLSSICFVTSLAFLKGFSSLYYHLMEKDRLPFTAAYILSLLSTLYFTVIKPLYLLALITSVVQVFALISFIVSYIPGGAGAIKMLLTTLFTYIKNLFRRGNSSDLPF</sequence>
<dbReference type="VEuPathDB" id="PlasmoDB:PKNOH_S110077500"/>
<dbReference type="OMA" id="IPGGSHM"/>
<keyword evidence="5 8" id="KW-1133">Transmembrane helix</keyword>
<feature type="transmembrane region" description="Helical" evidence="8">
    <location>
        <begin position="183"/>
        <end position="200"/>
    </location>
</feature>
<dbReference type="GO" id="GO:0016192">
    <property type="term" value="P:vesicle-mediated transport"/>
    <property type="evidence" value="ECO:0007669"/>
    <property type="project" value="InterPro"/>
</dbReference>
<evidence type="ECO:0000256" key="4">
    <source>
        <dbReference type="ARBA" id="ARBA00022927"/>
    </source>
</evidence>
<dbReference type="InterPro" id="IPR036259">
    <property type="entry name" value="MFS_trans_sf"/>
</dbReference>
<feature type="transmembrane region" description="Helical" evidence="8">
    <location>
        <begin position="121"/>
        <end position="144"/>
    </location>
</feature>
<evidence type="ECO:0000256" key="2">
    <source>
        <dbReference type="ARBA" id="ARBA00022448"/>
    </source>
</evidence>
<protein>
    <recommendedName>
        <fullName evidence="8">Vesicle transport protein</fullName>
    </recommendedName>
</protein>
<dbReference type="GO" id="GO:0005737">
    <property type="term" value="C:cytoplasm"/>
    <property type="evidence" value="ECO:0007669"/>
    <property type="project" value="UniProtKB-ARBA"/>
</dbReference>
<evidence type="ECO:0000256" key="3">
    <source>
        <dbReference type="ARBA" id="ARBA00022692"/>
    </source>
</evidence>